<organism evidence="9 10">
    <name type="scientific">Ditylenchus dipsaci</name>
    <dbReference type="NCBI Taxonomy" id="166011"/>
    <lineage>
        <taxon>Eukaryota</taxon>
        <taxon>Metazoa</taxon>
        <taxon>Ecdysozoa</taxon>
        <taxon>Nematoda</taxon>
        <taxon>Chromadorea</taxon>
        <taxon>Rhabditida</taxon>
        <taxon>Tylenchina</taxon>
        <taxon>Tylenchomorpha</taxon>
        <taxon>Sphaerularioidea</taxon>
        <taxon>Anguinidae</taxon>
        <taxon>Anguininae</taxon>
        <taxon>Ditylenchus</taxon>
    </lineage>
</organism>
<dbReference type="AlphaFoldDB" id="A0A915D061"/>
<feature type="transmembrane region" description="Helical" evidence="8">
    <location>
        <begin position="84"/>
        <end position="113"/>
    </location>
</feature>
<dbReference type="SUPFAM" id="SSF161070">
    <property type="entry name" value="SNF-like"/>
    <property type="match status" value="1"/>
</dbReference>
<dbReference type="Pfam" id="PF00209">
    <property type="entry name" value="SNF"/>
    <property type="match status" value="1"/>
</dbReference>
<feature type="transmembrane region" description="Helical" evidence="8">
    <location>
        <begin position="267"/>
        <end position="293"/>
    </location>
</feature>
<dbReference type="InterPro" id="IPR000175">
    <property type="entry name" value="Na/ntran_symport"/>
</dbReference>
<feature type="transmembrane region" description="Helical" evidence="8">
    <location>
        <begin position="42"/>
        <end position="63"/>
    </location>
</feature>
<dbReference type="GO" id="GO:0043005">
    <property type="term" value="C:neuron projection"/>
    <property type="evidence" value="ECO:0007669"/>
    <property type="project" value="TreeGrafter"/>
</dbReference>
<evidence type="ECO:0000256" key="6">
    <source>
        <dbReference type="ARBA" id="ARBA00023136"/>
    </source>
</evidence>
<feature type="binding site" evidence="7">
    <location>
        <position position="23"/>
    </location>
    <ligand>
        <name>Na(+)</name>
        <dbReference type="ChEBI" id="CHEBI:29101"/>
        <label>1</label>
    </ligand>
</feature>
<protein>
    <submittedName>
        <fullName evidence="10">Uncharacterized protein</fullName>
    </submittedName>
</protein>
<feature type="transmembrane region" description="Helical" evidence="8">
    <location>
        <begin position="156"/>
        <end position="174"/>
    </location>
</feature>
<comment type="subcellular location">
    <subcellularLocation>
        <location evidence="1">Membrane</location>
        <topology evidence="1">Multi-pass membrane protein</topology>
    </subcellularLocation>
</comment>
<keyword evidence="7" id="KW-0479">Metal-binding</keyword>
<evidence type="ECO:0000256" key="5">
    <source>
        <dbReference type="ARBA" id="ARBA00022989"/>
    </source>
</evidence>
<sequence>MVKKRDEWSSKMQFVLTCVGYAVGNVWRFPATASEHGKSAFFIPYTICAIVVGFPVMFFEMTIGQFHQIAANRLFPKYVSFFRGLGWCMAILNTIVGITYNTVIGWCLILFHIGCSTNMSSIPSDCLLNISETPSKQFFFNKILEKSHSISDFSSFNWRMAIAILVSAMGCALINVTGTKSMGKTAYVTATVPYFLIMALLGNSLFIPGGLEGIVSSLQPDFNHLTRMDTWYKAGGQISYSLSLGVANLISFSSCNSKNYNCYSDCLVVSMADFGMSLLGSLTIFSVMGILAFKNNPTGTVFAKPIAEELQRISLWIIALLFVVTFRLDHDTFGVFIVVTMLIHKEIAQVAKKEVAALDGGVLISETNQHGHLMQ</sequence>
<feature type="binding site" evidence="7">
    <location>
        <position position="241"/>
    </location>
    <ligand>
        <name>Na(+)</name>
        <dbReference type="ChEBI" id="CHEBI:29101"/>
        <label>1</label>
    </ligand>
</feature>
<keyword evidence="2" id="KW-0813">Transport</keyword>
<dbReference type="GO" id="GO:0046872">
    <property type="term" value="F:metal ion binding"/>
    <property type="evidence" value="ECO:0007669"/>
    <property type="project" value="UniProtKB-KW"/>
</dbReference>
<dbReference type="PANTHER" id="PTHR11616">
    <property type="entry name" value="SODIUM/CHLORIDE DEPENDENT TRANSPORTER"/>
    <property type="match status" value="1"/>
</dbReference>
<evidence type="ECO:0000256" key="2">
    <source>
        <dbReference type="ARBA" id="ARBA00022448"/>
    </source>
</evidence>
<dbReference type="Proteomes" id="UP000887574">
    <property type="component" value="Unplaced"/>
</dbReference>
<evidence type="ECO:0000256" key="1">
    <source>
        <dbReference type="ARBA" id="ARBA00004141"/>
    </source>
</evidence>
<feature type="binding site" evidence="7">
    <location>
        <position position="25"/>
    </location>
    <ligand>
        <name>Na(+)</name>
        <dbReference type="ChEBI" id="CHEBI:29101"/>
        <label>1</label>
    </ligand>
</feature>
<name>A0A915D061_9BILA</name>
<evidence type="ECO:0000313" key="10">
    <source>
        <dbReference type="WBParaSite" id="jg13999"/>
    </source>
</evidence>
<keyword evidence="7" id="KW-0915">Sodium</keyword>
<feature type="binding site" evidence="7">
    <location>
        <position position="20"/>
    </location>
    <ligand>
        <name>Na(+)</name>
        <dbReference type="ChEBI" id="CHEBI:29101"/>
        <label>1</label>
    </ligand>
</feature>
<evidence type="ECO:0000256" key="7">
    <source>
        <dbReference type="PIRSR" id="PIRSR600175-1"/>
    </source>
</evidence>
<dbReference type="InterPro" id="IPR037272">
    <property type="entry name" value="SNS_sf"/>
</dbReference>
<dbReference type="GO" id="GO:0005332">
    <property type="term" value="F:gamma-aminobutyric acid:sodium:chloride symporter activity"/>
    <property type="evidence" value="ECO:0007669"/>
    <property type="project" value="TreeGrafter"/>
</dbReference>
<dbReference type="PRINTS" id="PR00176">
    <property type="entry name" value="NANEUSMPORT"/>
</dbReference>
<evidence type="ECO:0000256" key="3">
    <source>
        <dbReference type="ARBA" id="ARBA00022692"/>
    </source>
</evidence>
<keyword evidence="6 8" id="KW-0472">Membrane</keyword>
<feature type="transmembrane region" description="Helical" evidence="8">
    <location>
        <begin position="313"/>
        <end position="343"/>
    </location>
</feature>
<proteinExistence type="predicted"/>
<keyword evidence="4" id="KW-0769">Symport</keyword>
<dbReference type="PANTHER" id="PTHR11616:SF326">
    <property type="entry name" value="SODIUM-DEPENDENT TRANSPORTER SNF-5"/>
    <property type="match status" value="1"/>
</dbReference>
<keyword evidence="5 8" id="KW-1133">Transmembrane helix</keyword>
<evidence type="ECO:0000256" key="4">
    <source>
        <dbReference type="ARBA" id="ARBA00022847"/>
    </source>
</evidence>
<evidence type="ECO:0000313" key="9">
    <source>
        <dbReference type="Proteomes" id="UP000887574"/>
    </source>
</evidence>
<dbReference type="PROSITE" id="PS50267">
    <property type="entry name" value="NA_NEUROTRAN_SYMP_3"/>
    <property type="match status" value="1"/>
</dbReference>
<keyword evidence="3 8" id="KW-0812">Transmembrane</keyword>
<feature type="transmembrane region" description="Helical" evidence="8">
    <location>
        <begin position="12"/>
        <end position="30"/>
    </location>
</feature>
<keyword evidence="9" id="KW-1185">Reference proteome</keyword>
<accession>A0A915D061</accession>
<reference evidence="10" key="1">
    <citation type="submission" date="2022-11" db="UniProtKB">
        <authorList>
            <consortium name="WormBaseParasite"/>
        </authorList>
    </citation>
    <scope>IDENTIFICATION</scope>
</reference>
<dbReference type="WBParaSite" id="jg13999">
    <property type="protein sequence ID" value="jg13999"/>
    <property type="gene ID" value="jg13999"/>
</dbReference>
<evidence type="ECO:0000256" key="8">
    <source>
        <dbReference type="SAM" id="Phobius"/>
    </source>
</evidence>
<dbReference type="GO" id="GO:0005886">
    <property type="term" value="C:plasma membrane"/>
    <property type="evidence" value="ECO:0007669"/>
    <property type="project" value="TreeGrafter"/>
</dbReference>
<feature type="binding site" evidence="7">
    <location>
        <position position="22"/>
    </location>
    <ligand>
        <name>Na(+)</name>
        <dbReference type="ChEBI" id="CHEBI:29101"/>
        <label>1</label>
    </ligand>
</feature>
<feature type="transmembrane region" description="Helical" evidence="8">
    <location>
        <begin position="186"/>
        <end position="207"/>
    </location>
</feature>